<evidence type="ECO:0000313" key="5">
    <source>
        <dbReference type="Proteomes" id="UP000431744"/>
    </source>
</evidence>
<dbReference type="CDD" id="cd11614">
    <property type="entry name" value="SAF_CpaB_FlgA_like"/>
    <property type="match status" value="1"/>
</dbReference>
<feature type="domain" description="SAF" evidence="3">
    <location>
        <begin position="97"/>
        <end position="160"/>
    </location>
</feature>
<organism evidence="4 5">
    <name type="scientific">Pseudoclavibacter endophyticus</name>
    <dbReference type="NCBI Taxonomy" id="1778590"/>
    <lineage>
        <taxon>Bacteria</taxon>
        <taxon>Bacillati</taxon>
        <taxon>Actinomycetota</taxon>
        <taxon>Actinomycetes</taxon>
        <taxon>Micrococcales</taxon>
        <taxon>Microbacteriaceae</taxon>
        <taxon>Pseudoclavibacter</taxon>
    </lineage>
</organism>
<feature type="compositionally biased region" description="Low complexity" evidence="1">
    <location>
        <begin position="1"/>
        <end position="50"/>
    </location>
</feature>
<reference evidence="4 5" key="1">
    <citation type="submission" date="2019-09" db="EMBL/GenBank/DDBJ databases">
        <title>Phylogeny of genus Pseudoclavibacter and closely related genus.</title>
        <authorList>
            <person name="Li Y."/>
        </authorList>
    </citation>
    <scope>NUCLEOTIDE SEQUENCE [LARGE SCALE GENOMIC DNA]</scope>
    <source>
        <strain evidence="4 5">EGI 60007</strain>
    </source>
</reference>
<proteinExistence type="predicted"/>
<dbReference type="EMBL" id="WBJY01000001">
    <property type="protein sequence ID" value="KAB1648853.1"/>
    <property type="molecule type" value="Genomic_DNA"/>
</dbReference>
<evidence type="ECO:0000259" key="3">
    <source>
        <dbReference type="SMART" id="SM00858"/>
    </source>
</evidence>
<protein>
    <recommendedName>
        <fullName evidence="3">SAF domain-containing protein</fullName>
    </recommendedName>
</protein>
<feature type="compositionally biased region" description="Basic and acidic residues" evidence="1">
    <location>
        <begin position="52"/>
        <end position="61"/>
    </location>
</feature>
<dbReference type="SMART" id="SM00858">
    <property type="entry name" value="SAF"/>
    <property type="match status" value="1"/>
</dbReference>
<evidence type="ECO:0000256" key="1">
    <source>
        <dbReference type="SAM" id="MobiDB-lite"/>
    </source>
</evidence>
<evidence type="ECO:0000313" key="4">
    <source>
        <dbReference type="EMBL" id="KAB1648853.1"/>
    </source>
</evidence>
<dbReference type="RefSeq" id="WP_158027407.1">
    <property type="nucleotide sequence ID" value="NZ_BMHG01000001.1"/>
</dbReference>
<dbReference type="Pfam" id="PF08666">
    <property type="entry name" value="SAF"/>
    <property type="match status" value="1"/>
</dbReference>
<dbReference type="Proteomes" id="UP000431744">
    <property type="component" value="Unassembled WGS sequence"/>
</dbReference>
<gene>
    <name evidence="4" type="ORF">F8O04_00670</name>
</gene>
<name>A0A6H9WHT1_9MICO</name>
<dbReference type="InterPro" id="IPR013974">
    <property type="entry name" value="SAF"/>
</dbReference>
<feature type="transmembrane region" description="Helical" evidence="2">
    <location>
        <begin position="70"/>
        <end position="90"/>
    </location>
</feature>
<accession>A0A6H9WHT1</accession>
<keyword evidence="2" id="KW-1133">Transmembrane helix</keyword>
<keyword evidence="5" id="KW-1185">Reference proteome</keyword>
<dbReference type="OrthoDB" id="3638307at2"/>
<dbReference type="AlphaFoldDB" id="A0A6H9WHT1"/>
<keyword evidence="2" id="KW-0812">Transmembrane</keyword>
<evidence type="ECO:0000256" key="2">
    <source>
        <dbReference type="SAM" id="Phobius"/>
    </source>
</evidence>
<keyword evidence="2" id="KW-0472">Membrane</keyword>
<feature type="region of interest" description="Disordered" evidence="1">
    <location>
        <begin position="1"/>
        <end position="65"/>
    </location>
</feature>
<sequence length="261" mass="26051">MMDALSTSRGTTRTAATTTAATSAPRAAPTNASAPPRGAPPRRVGGAADPDPVNRRDREASPTRQRRRPLLIAVGVVLVLVAALTSYVTFSNLSTSVTVVVAAADLAKGDVIEATDLGSIEIVGGQHTNAIPAADAATLIGQHAAVDLPAGSLLTTGTVQGSLPVEPGTSIVGVAVAVGQVPSSGVRAGDRIRLVSTPVAQGEPPVEAPLTIDAVVFATRTDDRTGALVVDVVVPTGVAADVAARAATGRISIVLDGSGEE</sequence>
<comment type="caution">
    <text evidence="4">The sequence shown here is derived from an EMBL/GenBank/DDBJ whole genome shotgun (WGS) entry which is preliminary data.</text>
</comment>